<reference evidence="2" key="2">
    <citation type="submission" date="2025-08" db="UniProtKB">
        <authorList>
            <consortium name="RefSeq"/>
        </authorList>
    </citation>
    <scope>IDENTIFICATION</scope>
</reference>
<dbReference type="Proteomes" id="UP000818029">
    <property type="component" value="Chromosome D10"/>
</dbReference>
<protein>
    <submittedName>
        <fullName evidence="2">Uncharacterized protein</fullName>
    </submittedName>
</protein>
<accession>A0ABM3ATH3</accession>
<keyword evidence="1" id="KW-1185">Reference proteome</keyword>
<organism evidence="1 2">
    <name type="scientific">Gossypium hirsutum</name>
    <name type="common">Upland cotton</name>
    <name type="synonym">Gossypium mexicanum</name>
    <dbReference type="NCBI Taxonomy" id="3635"/>
    <lineage>
        <taxon>Eukaryota</taxon>
        <taxon>Viridiplantae</taxon>
        <taxon>Streptophyta</taxon>
        <taxon>Embryophyta</taxon>
        <taxon>Tracheophyta</taxon>
        <taxon>Spermatophyta</taxon>
        <taxon>Magnoliopsida</taxon>
        <taxon>eudicotyledons</taxon>
        <taxon>Gunneridae</taxon>
        <taxon>Pentapetalae</taxon>
        <taxon>rosids</taxon>
        <taxon>malvids</taxon>
        <taxon>Malvales</taxon>
        <taxon>Malvaceae</taxon>
        <taxon>Malvoideae</taxon>
        <taxon>Gossypium</taxon>
    </lineage>
</organism>
<evidence type="ECO:0000313" key="1">
    <source>
        <dbReference type="Proteomes" id="UP000818029"/>
    </source>
</evidence>
<evidence type="ECO:0000313" key="2">
    <source>
        <dbReference type="RefSeq" id="XP_040958154.1"/>
    </source>
</evidence>
<reference evidence="1" key="1">
    <citation type="journal article" date="2020" name="Nat. Genet.">
        <title>Genomic diversifications of five Gossypium allopolyploid species and their impact on cotton improvement.</title>
        <authorList>
            <person name="Chen Z.J."/>
            <person name="Sreedasyam A."/>
            <person name="Ando A."/>
            <person name="Song Q."/>
            <person name="De Santiago L.M."/>
            <person name="Hulse-Kemp A.M."/>
            <person name="Ding M."/>
            <person name="Ye W."/>
            <person name="Kirkbride R.C."/>
            <person name="Jenkins J."/>
            <person name="Plott C."/>
            <person name="Lovell J."/>
            <person name="Lin Y.M."/>
            <person name="Vaughn R."/>
            <person name="Liu B."/>
            <person name="Simpson S."/>
            <person name="Scheffler B.E."/>
            <person name="Wen L."/>
            <person name="Saski C.A."/>
            <person name="Grover C.E."/>
            <person name="Hu G."/>
            <person name="Conover J.L."/>
            <person name="Carlson J.W."/>
            <person name="Shu S."/>
            <person name="Boston L.B."/>
            <person name="Williams M."/>
            <person name="Peterson D.G."/>
            <person name="McGee K."/>
            <person name="Jones D.C."/>
            <person name="Wendel J.F."/>
            <person name="Stelly D.M."/>
            <person name="Grimwood J."/>
            <person name="Schmutz J."/>
        </authorList>
    </citation>
    <scope>NUCLEOTIDE SEQUENCE [LARGE SCALE GENOMIC DNA]</scope>
    <source>
        <strain evidence="1">cv. TM-1</strain>
    </source>
</reference>
<gene>
    <name evidence="2" type="primary">LOC121222185</name>
</gene>
<name>A0ABM3ATH3_GOSHI</name>
<dbReference type="GeneID" id="121222185"/>
<sequence>MFLRRGFLHLQVKTTVEGKQLAQETGKEQLGKTGDYQSQWSWIESSFITEEMGDNQNNQQPPAVATNPVDPALVPRTMYDYAKSTLTGAESSIVGPTIVANNFKQIPNTIQMIQQFV</sequence>
<dbReference type="RefSeq" id="XP_040958154.1">
    <property type="nucleotide sequence ID" value="XM_041102220.1"/>
</dbReference>
<proteinExistence type="predicted"/>